<feature type="compositionally biased region" description="Low complexity" evidence="1">
    <location>
        <begin position="54"/>
        <end position="70"/>
    </location>
</feature>
<dbReference type="AlphaFoldDB" id="A0A6A4RL30"/>
<name>A0A6A4RL30_SCOMX</name>
<reference evidence="2 3" key="1">
    <citation type="submission" date="2019-06" db="EMBL/GenBank/DDBJ databases">
        <title>Draft genomes of female and male turbot (Scophthalmus maximus).</title>
        <authorList>
            <person name="Xu H."/>
            <person name="Xu X.-W."/>
            <person name="Shao C."/>
            <person name="Chen S."/>
        </authorList>
    </citation>
    <scope>NUCLEOTIDE SEQUENCE [LARGE SCALE GENOMIC DNA]</scope>
    <source>
        <strain evidence="2">Ysfricsl-2016a</strain>
        <tissue evidence="2">Blood</tissue>
    </source>
</reference>
<sequence length="158" mass="17460">MLPRRRSVPAPVGYVSVQEERGQRESSPFCTPPPPPPPPLPPPPFLSVHSNRVDAAAAESTSTSDTPNVRVRPKRPNVNRPEPDPRVTSPSACGVATFAPHKRVADRRRNQKHTLRLLYSRVGCDTECFCCFPRRPQAADLNSGPRVKTQITPPQETL</sequence>
<proteinExistence type="predicted"/>
<organism evidence="2 3">
    <name type="scientific">Scophthalmus maximus</name>
    <name type="common">Turbot</name>
    <name type="synonym">Psetta maxima</name>
    <dbReference type="NCBI Taxonomy" id="52904"/>
    <lineage>
        <taxon>Eukaryota</taxon>
        <taxon>Metazoa</taxon>
        <taxon>Chordata</taxon>
        <taxon>Craniata</taxon>
        <taxon>Vertebrata</taxon>
        <taxon>Euteleostomi</taxon>
        <taxon>Actinopterygii</taxon>
        <taxon>Neopterygii</taxon>
        <taxon>Teleostei</taxon>
        <taxon>Neoteleostei</taxon>
        <taxon>Acanthomorphata</taxon>
        <taxon>Carangaria</taxon>
        <taxon>Pleuronectiformes</taxon>
        <taxon>Pleuronectoidei</taxon>
        <taxon>Scophthalmidae</taxon>
        <taxon>Scophthalmus</taxon>
    </lineage>
</organism>
<protein>
    <submittedName>
        <fullName evidence="2">Uncharacterized protein</fullName>
    </submittedName>
</protein>
<gene>
    <name evidence="2" type="ORF">F2P81_025189</name>
</gene>
<evidence type="ECO:0000313" key="2">
    <source>
        <dbReference type="EMBL" id="KAF0022563.1"/>
    </source>
</evidence>
<feature type="compositionally biased region" description="Pro residues" evidence="1">
    <location>
        <begin position="30"/>
        <end position="45"/>
    </location>
</feature>
<evidence type="ECO:0000313" key="3">
    <source>
        <dbReference type="Proteomes" id="UP000438429"/>
    </source>
</evidence>
<comment type="caution">
    <text evidence="2">The sequence shown here is derived from an EMBL/GenBank/DDBJ whole genome shotgun (WGS) entry which is preliminary data.</text>
</comment>
<accession>A0A6A4RL30</accession>
<feature type="region of interest" description="Disordered" evidence="1">
    <location>
        <begin position="1"/>
        <end position="93"/>
    </location>
</feature>
<dbReference type="Proteomes" id="UP000438429">
    <property type="component" value="Unassembled WGS sequence"/>
</dbReference>
<dbReference type="EMBL" id="VEVO01000025">
    <property type="protein sequence ID" value="KAF0022563.1"/>
    <property type="molecule type" value="Genomic_DNA"/>
</dbReference>
<evidence type="ECO:0000256" key="1">
    <source>
        <dbReference type="SAM" id="MobiDB-lite"/>
    </source>
</evidence>